<evidence type="ECO:0000256" key="2">
    <source>
        <dbReference type="ARBA" id="ARBA00010788"/>
    </source>
</evidence>
<evidence type="ECO:0000256" key="5">
    <source>
        <dbReference type="ARBA" id="ARBA00022728"/>
    </source>
</evidence>
<organism evidence="9 10">
    <name type="scientific">Salmo trutta</name>
    <name type="common">Brown trout</name>
    <dbReference type="NCBI Taxonomy" id="8032"/>
    <lineage>
        <taxon>Eukaryota</taxon>
        <taxon>Metazoa</taxon>
        <taxon>Chordata</taxon>
        <taxon>Craniata</taxon>
        <taxon>Vertebrata</taxon>
        <taxon>Euteleostomi</taxon>
        <taxon>Actinopterygii</taxon>
        <taxon>Neopterygii</taxon>
        <taxon>Teleostei</taxon>
        <taxon>Protacanthopterygii</taxon>
        <taxon>Salmoniformes</taxon>
        <taxon>Salmonidae</taxon>
        <taxon>Salmoninae</taxon>
        <taxon>Salmo</taxon>
    </lineage>
</organism>
<dbReference type="AlphaFoldDB" id="A0A673Z058"/>
<dbReference type="InterPro" id="IPR008409">
    <property type="entry name" value="SPF27"/>
</dbReference>
<keyword evidence="6" id="KW-0508">mRNA splicing</keyword>
<keyword evidence="7" id="KW-0539">Nucleus</keyword>
<dbReference type="PANTHER" id="PTHR13296">
    <property type="entry name" value="BCAS2 PROTEIN"/>
    <property type="match status" value="1"/>
</dbReference>
<keyword evidence="5" id="KW-0747">Spliceosome</keyword>
<dbReference type="GO" id="GO:0000974">
    <property type="term" value="C:Prp19 complex"/>
    <property type="evidence" value="ECO:0007669"/>
    <property type="project" value="TreeGrafter"/>
</dbReference>
<accession>A0A673Z058</accession>
<dbReference type="GO" id="GO:0071011">
    <property type="term" value="C:precatalytic spliceosome"/>
    <property type="evidence" value="ECO:0007669"/>
    <property type="project" value="TreeGrafter"/>
</dbReference>
<reference evidence="9" key="2">
    <citation type="submission" date="2025-09" db="UniProtKB">
        <authorList>
            <consortium name="Ensembl"/>
        </authorList>
    </citation>
    <scope>IDENTIFICATION</scope>
</reference>
<dbReference type="GeneTree" id="ENSGT00390000014494"/>
<feature type="coiled-coil region" evidence="8">
    <location>
        <begin position="241"/>
        <end position="268"/>
    </location>
</feature>
<evidence type="ECO:0000256" key="6">
    <source>
        <dbReference type="ARBA" id="ARBA00023187"/>
    </source>
</evidence>
<evidence type="ECO:0000256" key="1">
    <source>
        <dbReference type="ARBA" id="ARBA00004123"/>
    </source>
</evidence>
<protein>
    <recommendedName>
        <fullName evidence="3">Pre-mRNA-splicing factor SPF27</fullName>
    </recommendedName>
</protein>
<evidence type="ECO:0000256" key="4">
    <source>
        <dbReference type="ARBA" id="ARBA00022664"/>
    </source>
</evidence>
<comment type="subcellular location">
    <subcellularLocation>
        <location evidence="1">Nucleus</location>
    </subcellularLocation>
</comment>
<dbReference type="GO" id="GO:0071013">
    <property type="term" value="C:catalytic step 2 spliceosome"/>
    <property type="evidence" value="ECO:0007669"/>
    <property type="project" value="TreeGrafter"/>
</dbReference>
<keyword evidence="4" id="KW-0507">mRNA processing</keyword>
<evidence type="ECO:0000313" key="9">
    <source>
        <dbReference type="Ensembl" id="ENSSTUP00000040352.1"/>
    </source>
</evidence>
<gene>
    <name evidence="9" type="primary">BCAS2</name>
    <name evidence="9" type="synonym">LOC115168226</name>
</gene>
<dbReference type="Ensembl" id="ENSSTUT00000042177.1">
    <property type="protein sequence ID" value="ENSSTUP00000040352.1"/>
    <property type="gene ID" value="ENSSTUG00000017147.1"/>
</dbReference>
<keyword evidence="10" id="KW-1185">Reference proteome</keyword>
<evidence type="ECO:0000313" key="10">
    <source>
        <dbReference type="Proteomes" id="UP000472277"/>
    </source>
</evidence>
<evidence type="ECO:0000256" key="7">
    <source>
        <dbReference type="ARBA" id="ARBA00023242"/>
    </source>
</evidence>
<proteinExistence type="inferred from homology"/>
<dbReference type="OMA" id="WQTANAN"/>
<dbReference type="Pfam" id="PF05700">
    <property type="entry name" value="BCAS2"/>
    <property type="match status" value="2"/>
</dbReference>
<keyword evidence="8" id="KW-0175">Coiled coil</keyword>
<sequence length="274" mass="31546">MSGTSSVAGEVFVDALPYFDQGYDAAGVREAAAALVEEETRRYRPTKNYLSYIPTPDFATFETEIMRNEFERLAARQPLELLSMKRSTQSTLLHIAKRVLLTIFFNIHPFSSNVMHLNPRCPGCTPNCFIFNLCRYELPAPSSGQKNDITAWQDCVNNSMAQLEHQAVRIENLELMAHYGTNAWKVYNDNLAFMIELAQKELQKFRKQIQDLNWQRKNDQLAGGAKLRELESNWVSLVSKNYEIERAIVQLENEVGQLKQQQGDENKENIRQDF</sequence>
<evidence type="ECO:0000256" key="8">
    <source>
        <dbReference type="SAM" id="Coils"/>
    </source>
</evidence>
<dbReference type="InParanoid" id="A0A673Z058"/>
<comment type="similarity">
    <text evidence="2">Belongs to the SPF27 family.</text>
</comment>
<dbReference type="GO" id="GO:0006397">
    <property type="term" value="P:mRNA processing"/>
    <property type="evidence" value="ECO:0007669"/>
    <property type="project" value="UniProtKB-KW"/>
</dbReference>
<dbReference type="Proteomes" id="UP000472277">
    <property type="component" value="Chromosome 30"/>
</dbReference>
<evidence type="ECO:0000256" key="3">
    <source>
        <dbReference type="ARBA" id="ARBA00014158"/>
    </source>
</evidence>
<name>A0A673Z058_SALTR</name>
<dbReference type="PANTHER" id="PTHR13296:SF0">
    <property type="entry name" value="PRE-MRNA-SPLICING FACTOR SPF27"/>
    <property type="match status" value="1"/>
</dbReference>
<dbReference type="GO" id="GO:0008380">
    <property type="term" value="P:RNA splicing"/>
    <property type="evidence" value="ECO:0007669"/>
    <property type="project" value="UniProtKB-KW"/>
</dbReference>
<reference evidence="9" key="1">
    <citation type="submission" date="2025-08" db="UniProtKB">
        <authorList>
            <consortium name="Ensembl"/>
        </authorList>
    </citation>
    <scope>IDENTIFICATION</scope>
</reference>
<feature type="coiled-coil region" evidence="8">
    <location>
        <begin position="188"/>
        <end position="215"/>
    </location>
</feature>